<proteinExistence type="predicted"/>
<evidence type="ECO:0000313" key="4">
    <source>
        <dbReference type="Proteomes" id="UP001159427"/>
    </source>
</evidence>
<evidence type="ECO:0000313" key="3">
    <source>
        <dbReference type="EMBL" id="CAH3021689.1"/>
    </source>
</evidence>
<dbReference type="EMBL" id="CALNXI010000192">
    <property type="protein sequence ID" value="CAH3021689.1"/>
    <property type="molecule type" value="Genomic_DNA"/>
</dbReference>
<sequence length="2166" mass="248548">MDEDGHVATEMPNTVQGQDSEKGADQISSPNIKPEDDEFKTVLTELEALPFHDENQRTVFFENINRLQDRHIIQIFKLGVVSLQTSTTEGSEFLEDVMELFEICLSFCYTTDVSKRVAFEYYASALKFCFRPEPFRCLSTEVLSSLLELVQMFQKGNLATIVCDQKEQQPNPKYYLKGTKHFFLELLEVFERRQDDGDISEIVRQTKRFAAADAKASCIKEHKAGNKRFRNDHVVSPIFLTNWINLLKLANVSNSFASTLAKQDPLSHWKNYMYFPILLPDSFLPDKIQSIPIDVHESDVRTIFEILKEMKDSGSELNLAVDEERLSVFFKHMDHIRQTREVTMSSLKLLATTTISTDVLRQVLHQFFEEGKVKTQNVHSSLEVKVTAFDHLLKVLTLLPDGRIVSKVLKLWRETSVFESNYYLHCKCFLDLFLEESTSADRCDLNEKAERTLIFLHWLPSYLLCFITIWGPFLSHFIKAFPNSFEKRPEVLFFIHKAEVAARLSAEKRQETVSRFDQYSQFMAWISQQCFSEEVKSEMVWLLMWCTDGGSLAKNGTFSENIIKKVTLNQEMPFRKKAVIVRDVTRLAQLLQGQANMDFERFVENIISTHITEVDGEIFSEIFDCVKRFVDDEGPIKIIPMSKSLDILKRFGDVSGPMDGPMTVSQLLSLLSEIPISDDRISKLLQMAKQSEEGLVSVSLMVSVLNPLYFFISKEEMNDYFDILLSVFDGVLKGKNDLCEQFCKHVQKYWFPSQLQEVWAEVAKLISSGSFKEEIEGHCCCEILKAASNLTSSEMLQLFSEVRSSAVKVIRLLKDRNDIHGACASVSECVPETFVSSLSVVVSSKALGGMEKLLLVKKLCEIFLRYPESLSEKAMENALSNLFPLSCFRDNCCLHNRHLLRWEIYHTEAILDNPTILTQLSRIPANSFCAVISKMNSYSLSANSIVEIYQFFGTLEGLDQTFFDNLLTVIEIAIKESNSVKGVLQILTELVCIVRTTRSELITLTMATFGNLLESKVGTQERLLFLNNLAMEWDFSPDVNVFAYLEVFRLLWKVYTTDKRTAEKSDVIDRLQEILKKANENVFGYCTSGLWSVEPRDDFVRKVHCCEFEWLVLCSTLSNDEAALACNLMFRRYYPQHLRCFDFSGVYIEDYSIKFVPYVSESEKVDEVSVAPITTLSSTRNAFSINEPHGKILTPLVIAEKVIFHFRRLLGEKEDLTENAFIFWDRALTQPRYCGEEECEGRKPSFDEYVDVFLSILSGTSTVEVLLHWINQNLHHVCQCSEVILNACKQSLFTGDVAMEALLRFQGAVSAILERMRLDAAKDEPILSFLGCPVSCFRRLMPQLKSLSNLLEFKLSVDTKTAVLRIFQTSVLAGVAIAEVLSFCSCEQQALKLAKHFERHCQEKKTLISPAQKEFVWQLLKAFCRFCNNLCDDVLARYEILSKLYDQEDPYGFNRLPKWRHLMLTDGYSAQVIDWWCVAFLMTPLEDVSSRDVDSIVNLSSGTLKLVESQLSETIQRCLFPKDGFRVSPEEGIKRQETKERLRLAKLLGEFINILRVLKPDENRKHAVIREMLVCGCNKLCDAHENQARRNDLYIIQEKQLKALFTEVFGKQHKHNDDAENVCPTHKTVDGGSRGSTDLSRQSTCSQENLPLIMSHREVYQPLLVLLRRWLSRIVVRPNLASLTLKIVHPLFSVDSKEQGKEVLLRVHSEIKDHILSLEENQALIAQLQASGYNQNRQGHPDLWSSPKLECSGYISKVEAPDGRRYIRKLTQVLRQWWNQWKDVLSKLRIFQIKVGENYVRTDDLFGLHASLEEMEQQVSAVSERVNQIQEIDERIQQVIELMVRTEQQHRARIKTLYKGTKTSGACGNQRAKITKFVAVWENRFLENVKLCSERIPGCYAPNGFHSEKPVLCALSVDNRILTVFKEEKNGNREEVENVEVKLFEAGMYVYELHTSGHEYVTDELWAAFYKMLLNERLVPRIVLSNESPGFDWIKGFVNPAKSLPYPWKWELHRGIVPPEEDYFDHLPIKAAIWPADLNLTEFIILSKEDVESFQFEEFEDASTFEKKERRSKKIVGEAIQNLKDELRLLHGEDESVRTALAGKLAPVVKKTIQSITGGEDPSEEMVEKMIDMKKLSYRNPQVSTGSGQQYAAAVIRACKMTHCTE</sequence>
<protein>
    <recommendedName>
        <fullName evidence="5">Non-specific serine/threonine protein kinase</fullName>
    </recommendedName>
</protein>
<reference evidence="3 4" key="1">
    <citation type="submission" date="2022-05" db="EMBL/GenBank/DDBJ databases">
        <authorList>
            <consortium name="Genoscope - CEA"/>
            <person name="William W."/>
        </authorList>
    </citation>
    <scope>NUCLEOTIDE SEQUENCE [LARGE SCALE GENOMIC DNA]</scope>
</reference>
<accession>A0ABN8M0C5</accession>
<name>A0ABN8M0C5_9CNID</name>
<gene>
    <name evidence="3" type="ORF">PEVE_00012500</name>
</gene>
<dbReference type="Proteomes" id="UP001159427">
    <property type="component" value="Unassembled WGS sequence"/>
</dbReference>
<evidence type="ECO:0000256" key="1">
    <source>
        <dbReference type="SAM" id="Coils"/>
    </source>
</evidence>
<comment type="caution">
    <text evidence="3">The sequence shown here is derived from an EMBL/GenBank/DDBJ whole genome shotgun (WGS) entry which is preliminary data.</text>
</comment>
<feature type="coiled-coil region" evidence="1">
    <location>
        <begin position="1812"/>
        <end position="1849"/>
    </location>
</feature>
<evidence type="ECO:0008006" key="5">
    <source>
        <dbReference type="Google" id="ProtNLM"/>
    </source>
</evidence>
<evidence type="ECO:0000256" key="2">
    <source>
        <dbReference type="SAM" id="MobiDB-lite"/>
    </source>
</evidence>
<keyword evidence="1" id="KW-0175">Coiled coil</keyword>
<feature type="region of interest" description="Disordered" evidence="2">
    <location>
        <begin position="1"/>
        <end position="34"/>
    </location>
</feature>
<organism evidence="3 4">
    <name type="scientific">Porites evermanni</name>
    <dbReference type="NCBI Taxonomy" id="104178"/>
    <lineage>
        <taxon>Eukaryota</taxon>
        <taxon>Metazoa</taxon>
        <taxon>Cnidaria</taxon>
        <taxon>Anthozoa</taxon>
        <taxon>Hexacorallia</taxon>
        <taxon>Scleractinia</taxon>
        <taxon>Fungiina</taxon>
        <taxon>Poritidae</taxon>
        <taxon>Porites</taxon>
    </lineage>
</organism>
<feature type="region of interest" description="Disordered" evidence="2">
    <location>
        <begin position="1619"/>
        <end position="1641"/>
    </location>
</feature>
<keyword evidence="4" id="KW-1185">Reference proteome</keyword>